<proteinExistence type="predicted"/>
<dbReference type="InterPro" id="IPR005248">
    <property type="entry name" value="NadD/NMNAT"/>
</dbReference>
<keyword evidence="4" id="KW-0548">Nucleotidyltransferase</keyword>
<dbReference type="InterPro" id="IPR014729">
    <property type="entry name" value="Rossmann-like_a/b/a_fold"/>
</dbReference>
<evidence type="ECO:0000256" key="7">
    <source>
        <dbReference type="ARBA" id="ARBA00023027"/>
    </source>
</evidence>
<dbReference type="EMBL" id="CVQH01000001">
    <property type="protein sequence ID" value="CRJ80695.1"/>
    <property type="molecule type" value="Genomic_DNA"/>
</dbReference>
<gene>
    <name evidence="9" type="ORF">BN1708_000344</name>
</gene>
<dbReference type="GO" id="GO:0005737">
    <property type="term" value="C:cytoplasm"/>
    <property type="evidence" value="ECO:0007669"/>
    <property type="project" value="TreeGrafter"/>
</dbReference>
<dbReference type="SUPFAM" id="SSF52374">
    <property type="entry name" value="Nucleotidylyl transferase"/>
    <property type="match status" value="1"/>
</dbReference>
<dbReference type="GO" id="GO:0009435">
    <property type="term" value="P:NAD+ biosynthetic process"/>
    <property type="evidence" value="ECO:0007669"/>
    <property type="project" value="UniProtKB-UniPathway"/>
</dbReference>
<feature type="non-terminal residue" evidence="9">
    <location>
        <position position="278"/>
    </location>
</feature>
<dbReference type="STRING" id="100787.A0A0G4KE41"/>
<dbReference type="GO" id="GO:0005634">
    <property type="term" value="C:nucleus"/>
    <property type="evidence" value="ECO:0007669"/>
    <property type="project" value="TreeGrafter"/>
</dbReference>
<name>A0A0G4KE41_VERLO</name>
<evidence type="ECO:0000256" key="4">
    <source>
        <dbReference type="ARBA" id="ARBA00022695"/>
    </source>
</evidence>
<comment type="pathway">
    <text evidence="1">Cofactor biosynthesis; NAD(+) biosynthesis.</text>
</comment>
<accession>A0A0G4KE41</accession>
<evidence type="ECO:0000313" key="9">
    <source>
        <dbReference type="EMBL" id="CRJ80695.1"/>
    </source>
</evidence>
<dbReference type="PANTHER" id="PTHR31285">
    <property type="entry name" value="NICOTINAMIDE MONONUCLEOTIDE ADENYLYLTRANSFERASE"/>
    <property type="match status" value="1"/>
</dbReference>
<keyword evidence="2" id="KW-0662">Pyridine nucleotide biosynthesis</keyword>
<reference evidence="9 10" key="1">
    <citation type="submission" date="2015-05" db="EMBL/GenBank/DDBJ databases">
        <authorList>
            <person name="Wang D.B."/>
            <person name="Wang M."/>
        </authorList>
    </citation>
    <scope>NUCLEOTIDE SEQUENCE [LARGE SCALE GENOMIC DNA]</scope>
    <source>
        <strain evidence="9">VL1</strain>
    </source>
</reference>
<evidence type="ECO:0000256" key="8">
    <source>
        <dbReference type="ARBA" id="ARBA00049001"/>
    </source>
</evidence>
<dbReference type="UniPathway" id="UPA00253">
    <property type="reaction ID" value="UER00600"/>
</dbReference>
<evidence type="ECO:0000256" key="2">
    <source>
        <dbReference type="ARBA" id="ARBA00022642"/>
    </source>
</evidence>
<comment type="catalytic activity">
    <reaction evidence="8">
        <text>beta-nicotinamide D-ribonucleotide + ATP + H(+) = diphosphate + NAD(+)</text>
        <dbReference type="Rhea" id="RHEA:21360"/>
        <dbReference type="ChEBI" id="CHEBI:14649"/>
        <dbReference type="ChEBI" id="CHEBI:15378"/>
        <dbReference type="ChEBI" id="CHEBI:30616"/>
        <dbReference type="ChEBI" id="CHEBI:33019"/>
        <dbReference type="ChEBI" id="CHEBI:57540"/>
        <dbReference type="EC" id="2.7.7.1"/>
    </reaction>
</comment>
<dbReference type="GO" id="GO:0000309">
    <property type="term" value="F:nicotinamide-nucleotide adenylyltransferase activity"/>
    <property type="evidence" value="ECO:0007669"/>
    <property type="project" value="UniProtKB-EC"/>
</dbReference>
<dbReference type="Gene3D" id="3.40.50.620">
    <property type="entry name" value="HUPs"/>
    <property type="match status" value="1"/>
</dbReference>
<evidence type="ECO:0000256" key="5">
    <source>
        <dbReference type="ARBA" id="ARBA00022741"/>
    </source>
</evidence>
<keyword evidence="10" id="KW-1185">Reference proteome</keyword>
<organism evidence="9 10">
    <name type="scientific">Verticillium longisporum</name>
    <name type="common">Verticillium dahliae var. longisporum</name>
    <dbReference type="NCBI Taxonomy" id="100787"/>
    <lineage>
        <taxon>Eukaryota</taxon>
        <taxon>Fungi</taxon>
        <taxon>Dikarya</taxon>
        <taxon>Ascomycota</taxon>
        <taxon>Pezizomycotina</taxon>
        <taxon>Sordariomycetes</taxon>
        <taxon>Hypocreomycetidae</taxon>
        <taxon>Glomerellales</taxon>
        <taxon>Plectosphaerellaceae</taxon>
        <taxon>Verticillium</taxon>
    </lineage>
</organism>
<dbReference type="GO" id="GO:0005524">
    <property type="term" value="F:ATP binding"/>
    <property type="evidence" value="ECO:0007669"/>
    <property type="project" value="UniProtKB-KW"/>
</dbReference>
<dbReference type="Proteomes" id="UP000044602">
    <property type="component" value="Unassembled WGS sequence"/>
</dbReference>
<evidence type="ECO:0000313" key="10">
    <source>
        <dbReference type="Proteomes" id="UP000044602"/>
    </source>
</evidence>
<keyword evidence="6" id="KW-0067">ATP-binding</keyword>
<keyword evidence="7" id="KW-0520">NAD</keyword>
<dbReference type="AlphaFoldDB" id="A0A0G4KE41"/>
<dbReference type="GO" id="GO:0016887">
    <property type="term" value="F:ATP hydrolysis activity"/>
    <property type="evidence" value="ECO:0007669"/>
    <property type="project" value="TreeGrafter"/>
</dbReference>
<dbReference type="PANTHER" id="PTHR31285:SF0">
    <property type="entry name" value="NICOTINAMIDE MONONUCLEOTIDE ADENYLYLTRANSFERASE"/>
    <property type="match status" value="1"/>
</dbReference>
<evidence type="ECO:0000256" key="6">
    <source>
        <dbReference type="ARBA" id="ARBA00022840"/>
    </source>
</evidence>
<keyword evidence="3" id="KW-0808">Transferase</keyword>
<evidence type="ECO:0000256" key="3">
    <source>
        <dbReference type="ARBA" id="ARBA00022679"/>
    </source>
</evidence>
<sequence>MSGPSRQQLLQIFKAQLTAFQQSRDAFTVFSKITPPSSPSTPPKTLIVFDSSFNPPTVAHLRMAASAIRAASHAIEDTRVLLLLAVNNADKAPQPVAFPTRMALMQHFALDLTDAIEGDGVAVDLGLTTLPYFPDKSAAIADEGRYGDAEQVFLAGYDTLVRIFNPKYYPGGMAQALGPFLDRAKVRITMRIGGDWGGKGEQEGYLAGLRDGGFEQAGGRREWAERVELVDGDEEVVSSTRVRQALKGREAADEKVVDKFITPAVREWVLEEKLYQDD</sequence>
<dbReference type="CDD" id="cd02165">
    <property type="entry name" value="NMNAT"/>
    <property type="match status" value="1"/>
</dbReference>
<evidence type="ECO:0000256" key="1">
    <source>
        <dbReference type="ARBA" id="ARBA00004790"/>
    </source>
</evidence>
<protein>
    <submittedName>
        <fullName evidence="9">Uncharacterized protein</fullName>
    </submittedName>
</protein>
<keyword evidence="5" id="KW-0547">Nucleotide-binding</keyword>